<keyword evidence="3 5" id="KW-0012">Acyltransferase</keyword>
<accession>A0A8J3K145</accession>
<feature type="domain" description="Thiolase C-terminal" evidence="7">
    <location>
        <begin position="298"/>
        <end position="420"/>
    </location>
</feature>
<proteinExistence type="inferred from homology"/>
<name>A0A8J3K145_9ACTN</name>
<evidence type="ECO:0000313" key="8">
    <source>
        <dbReference type="EMBL" id="GIF88800.1"/>
    </source>
</evidence>
<evidence type="ECO:0000256" key="2">
    <source>
        <dbReference type="ARBA" id="ARBA00022679"/>
    </source>
</evidence>
<feature type="domain" description="Thiolase N-terminal" evidence="6">
    <location>
        <begin position="8"/>
        <end position="275"/>
    </location>
</feature>
<dbReference type="InterPro" id="IPR020616">
    <property type="entry name" value="Thiolase_N"/>
</dbReference>
<dbReference type="RefSeq" id="WP_191838433.1">
    <property type="nucleotide sequence ID" value="NZ_BAAALB010000005.1"/>
</dbReference>
<dbReference type="Gene3D" id="3.40.47.10">
    <property type="match status" value="1"/>
</dbReference>
<organism evidence="8 9">
    <name type="scientific">Catellatospora chokoriensis</name>
    <dbReference type="NCBI Taxonomy" id="310353"/>
    <lineage>
        <taxon>Bacteria</taxon>
        <taxon>Bacillati</taxon>
        <taxon>Actinomycetota</taxon>
        <taxon>Actinomycetes</taxon>
        <taxon>Micromonosporales</taxon>
        <taxon>Micromonosporaceae</taxon>
        <taxon>Catellatospora</taxon>
    </lineage>
</organism>
<dbReference type="InterPro" id="IPR050521">
    <property type="entry name" value="3-ketoacyl-CoA_Thiolase"/>
</dbReference>
<feature type="active site" description="Proton acceptor" evidence="4">
    <location>
        <position position="407"/>
    </location>
</feature>
<dbReference type="Pfam" id="PF02803">
    <property type="entry name" value="Thiolase_C"/>
    <property type="match status" value="1"/>
</dbReference>
<feature type="active site" description="Acyl-thioester intermediate" evidence="4">
    <location>
        <position position="92"/>
    </location>
</feature>
<comment type="similarity">
    <text evidence="1 5">Belongs to the thiolase-like superfamily. Thiolase family.</text>
</comment>
<evidence type="ECO:0000256" key="5">
    <source>
        <dbReference type="RuleBase" id="RU003557"/>
    </source>
</evidence>
<gene>
    <name evidence="8" type="primary">atoB</name>
    <name evidence="8" type="ORF">Cch02nite_22440</name>
</gene>
<dbReference type="Pfam" id="PF00108">
    <property type="entry name" value="Thiolase_N"/>
    <property type="match status" value="1"/>
</dbReference>
<dbReference type="InterPro" id="IPR016039">
    <property type="entry name" value="Thiolase-like"/>
</dbReference>
<evidence type="ECO:0000313" key="9">
    <source>
        <dbReference type="Proteomes" id="UP000619293"/>
    </source>
</evidence>
<evidence type="ECO:0000256" key="1">
    <source>
        <dbReference type="ARBA" id="ARBA00010982"/>
    </source>
</evidence>
<sequence length="420" mass="44403">MTAEVRKVAVIGGNRIPFARSNSRYARASNQDMLTAALDGLIARHGLAGQRLGEVAAGAVLKHSRDFNLTREAVLGTGLDPATPAVDLQQACGTGLQAITYLANKIALGQLDSGIGGGVDTTSDAPLALNEQFRRILLRLNNAKTTGERIKAAMALRPLQPFKPELPRNAEPRTGLSMGEHAAITAERWGVTRADQDELALDSHRKLAAAYDAGFFDDLLTPYLGLTRDQNLRPDTSLDKLGALKPVYGLRGKNPTMTAGNSTPLTDGAAVVLLGTDEWAAERKLPVLAHFVTAQTAAVDFVHGDPEPEGLLMAPVYAVPQLLSRLDLKLQDFDFYEIHEAFASQVLATLAAWESNGLGTIDRARLNVNGSSLAAGHPFAATGGRIVATAAKLLAQKGKGRALVSICAAGGQGVVAVLER</sequence>
<dbReference type="PANTHER" id="PTHR42689:SF1">
    <property type="entry name" value="ACETYL-COA ACYLTRANSFERASE FADA2 (3-KETOACYL-COA THIOLASE) (BETA-KETOTHIOLASE)-RELATED"/>
    <property type="match status" value="1"/>
</dbReference>
<dbReference type="PANTHER" id="PTHR42689">
    <property type="entry name" value="ACETYL-COA ACYLTRANSFERASE FADA2 (3-KETOACYL-COA THIOLASE) (BETA-KETOTHIOLASE)-RELATED"/>
    <property type="match status" value="1"/>
</dbReference>
<dbReference type="SUPFAM" id="SSF53901">
    <property type="entry name" value="Thiolase-like"/>
    <property type="match status" value="2"/>
</dbReference>
<dbReference type="PIRSF" id="PIRSF000429">
    <property type="entry name" value="Ac-CoA_Ac_transf"/>
    <property type="match status" value="1"/>
</dbReference>
<keyword evidence="9" id="KW-1185">Reference proteome</keyword>
<dbReference type="InterPro" id="IPR002155">
    <property type="entry name" value="Thiolase"/>
</dbReference>
<dbReference type="NCBIfam" id="TIGR01930">
    <property type="entry name" value="AcCoA-C-Actrans"/>
    <property type="match status" value="1"/>
</dbReference>
<comment type="caution">
    <text evidence="8">The sequence shown here is derived from an EMBL/GenBank/DDBJ whole genome shotgun (WGS) entry which is preliminary data.</text>
</comment>
<reference evidence="8 9" key="1">
    <citation type="submission" date="2021-01" db="EMBL/GenBank/DDBJ databases">
        <title>Whole genome shotgun sequence of Catellatospora chokoriensis NBRC 107358.</title>
        <authorList>
            <person name="Komaki H."/>
            <person name="Tamura T."/>
        </authorList>
    </citation>
    <scope>NUCLEOTIDE SEQUENCE [LARGE SCALE GENOMIC DNA]</scope>
    <source>
        <strain evidence="8 9">NBRC 107358</strain>
    </source>
</reference>
<feature type="active site" description="Proton acceptor" evidence="4">
    <location>
        <position position="377"/>
    </location>
</feature>
<dbReference type="GO" id="GO:0005829">
    <property type="term" value="C:cytosol"/>
    <property type="evidence" value="ECO:0007669"/>
    <property type="project" value="TreeGrafter"/>
</dbReference>
<dbReference type="NCBIfam" id="NF006740">
    <property type="entry name" value="PRK09268.1"/>
    <property type="match status" value="1"/>
</dbReference>
<dbReference type="EMBL" id="BONG01000010">
    <property type="protein sequence ID" value="GIF88800.1"/>
    <property type="molecule type" value="Genomic_DNA"/>
</dbReference>
<evidence type="ECO:0000256" key="4">
    <source>
        <dbReference type="PIRSR" id="PIRSR000429-1"/>
    </source>
</evidence>
<dbReference type="InterPro" id="IPR020617">
    <property type="entry name" value="Thiolase_C"/>
</dbReference>
<dbReference type="AlphaFoldDB" id="A0A8J3K145"/>
<dbReference type="GO" id="GO:0016747">
    <property type="term" value="F:acyltransferase activity, transferring groups other than amino-acyl groups"/>
    <property type="evidence" value="ECO:0007669"/>
    <property type="project" value="InterPro"/>
</dbReference>
<evidence type="ECO:0000259" key="7">
    <source>
        <dbReference type="Pfam" id="PF02803"/>
    </source>
</evidence>
<keyword evidence="2 5" id="KW-0808">Transferase</keyword>
<dbReference type="CDD" id="cd00751">
    <property type="entry name" value="thiolase"/>
    <property type="match status" value="1"/>
</dbReference>
<evidence type="ECO:0000259" key="6">
    <source>
        <dbReference type="Pfam" id="PF00108"/>
    </source>
</evidence>
<protein>
    <submittedName>
        <fullName evidence="8">Acetyl-CoA acetyltransferase</fullName>
    </submittedName>
</protein>
<evidence type="ECO:0000256" key="3">
    <source>
        <dbReference type="ARBA" id="ARBA00023315"/>
    </source>
</evidence>
<dbReference type="Proteomes" id="UP000619293">
    <property type="component" value="Unassembled WGS sequence"/>
</dbReference>